<sequence>MQGEQVRVFLNDAQVQMPMCEDKLEGMCTLEDFVNSQQFVIENENGLYDLCGCGSGINDMR</sequence>
<dbReference type="Proteomes" id="UP000886653">
    <property type="component" value="Unassembled WGS sequence"/>
</dbReference>
<reference evidence="1" key="1">
    <citation type="submission" date="2013-11" db="EMBL/GenBank/DDBJ databases">
        <title>Genome sequence of the fusiform rust pathogen reveals effectors for host alternation and coevolution with pine.</title>
        <authorList>
            <consortium name="DOE Joint Genome Institute"/>
            <person name="Smith K."/>
            <person name="Pendleton A."/>
            <person name="Kubisiak T."/>
            <person name="Anderson C."/>
            <person name="Salamov A."/>
            <person name="Aerts A."/>
            <person name="Riley R."/>
            <person name="Clum A."/>
            <person name="Lindquist E."/>
            <person name="Ence D."/>
            <person name="Campbell M."/>
            <person name="Kronenberg Z."/>
            <person name="Feau N."/>
            <person name="Dhillon B."/>
            <person name="Hamelin R."/>
            <person name="Burleigh J."/>
            <person name="Smith J."/>
            <person name="Yandell M."/>
            <person name="Nelson C."/>
            <person name="Grigoriev I."/>
            <person name="Davis J."/>
        </authorList>
    </citation>
    <scope>NUCLEOTIDE SEQUENCE</scope>
    <source>
        <strain evidence="1">G11</strain>
    </source>
</reference>
<keyword evidence="2" id="KW-1185">Reference proteome</keyword>
<dbReference type="EMBL" id="MU167661">
    <property type="protein sequence ID" value="KAG0139262.1"/>
    <property type="molecule type" value="Genomic_DNA"/>
</dbReference>
<accession>A0A9P6N7M8</accession>
<proteinExistence type="predicted"/>
<evidence type="ECO:0000313" key="2">
    <source>
        <dbReference type="Proteomes" id="UP000886653"/>
    </source>
</evidence>
<name>A0A9P6N7M8_9BASI</name>
<comment type="caution">
    <text evidence="1">The sequence shown here is derived from an EMBL/GenBank/DDBJ whole genome shotgun (WGS) entry which is preliminary data.</text>
</comment>
<dbReference type="AlphaFoldDB" id="A0A9P6N7M8"/>
<dbReference type="Gene3D" id="3.40.50.1240">
    <property type="entry name" value="Phosphoglycerate mutase-like"/>
    <property type="match status" value="1"/>
</dbReference>
<evidence type="ECO:0000313" key="1">
    <source>
        <dbReference type="EMBL" id="KAG0139262.1"/>
    </source>
</evidence>
<dbReference type="InterPro" id="IPR029033">
    <property type="entry name" value="His_PPase_superfam"/>
</dbReference>
<organism evidence="1 2">
    <name type="scientific">Cronartium quercuum f. sp. fusiforme G11</name>
    <dbReference type="NCBI Taxonomy" id="708437"/>
    <lineage>
        <taxon>Eukaryota</taxon>
        <taxon>Fungi</taxon>
        <taxon>Dikarya</taxon>
        <taxon>Basidiomycota</taxon>
        <taxon>Pucciniomycotina</taxon>
        <taxon>Pucciniomycetes</taxon>
        <taxon>Pucciniales</taxon>
        <taxon>Coleosporiaceae</taxon>
        <taxon>Cronartium</taxon>
    </lineage>
</organism>
<dbReference type="SUPFAM" id="SSF53254">
    <property type="entry name" value="Phosphoglycerate mutase-like"/>
    <property type="match status" value="1"/>
</dbReference>
<protein>
    <submittedName>
        <fullName evidence="1">Uncharacterized protein</fullName>
    </submittedName>
</protein>
<dbReference type="OrthoDB" id="6509975at2759"/>
<gene>
    <name evidence="1" type="ORF">CROQUDRAFT_666738</name>
</gene>